<evidence type="ECO:0000256" key="3">
    <source>
        <dbReference type="ARBA" id="ARBA00022833"/>
    </source>
</evidence>
<accession>A0A3S2V8A1</accession>
<dbReference type="Gene3D" id="3.90.1590.10">
    <property type="entry name" value="glutathione-dependent formaldehyde- activating enzyme (gfa)"/>
    <property type="match status" value="1"/>
</dbReference>
<keyword evidence="4" id="KW-0456">Lyase</keyword>
<reference evidence="6 7" key="1">
    <citation type="submission" date="2019-01" db="EMBL/GenBank/DDBJ databases">
        <authorList>
            <person name="Chen W.-M."/>
        </authorList>
    </citation>
    <scope>NUCLEOTIDE SEQUENCE [LARGE SCALE GENOMIC DNA]</scope>
    <source>
        <strain evidence="6 7">TER-1</strain>
    </source>
</reference>
<keyword evidence="3" id="KW-0862">Zinc</keyword>
<dbReference type="OrthoDB" id="9807246at2"/>
<comment type="similarity">
    <text evidence="1">Belongs to the Gfa family.</text>
</comment>
<dbReference type="PANTHER" id="PTHR33337">
    <property type="entry name" value="GFA DOMAIN-CONTAINING PROTEIN"/>
    <property type="match status" value="1"/>
</dbReference>
<dbReference type="Pfam" id="PF04828">
    <property type="entry name" value="GFA"/>
    <property type="match status" value="1"/>
</dbReference>
<evidence type="ECO:0000313" key="7">
    <source>
        <dbReference type="Proteomes" id="UP000286997"/>
    </source>
</evidence>
<dbReference type="GO" id="GO:0016846">
    <property type="term" value="F:carbon-sulfur lyase activity"/>
    <property type="evidence" value="ECO:0007669"/>
    <property type="project" value="InterPro"/>
</dbReference>
<dbReference type="PROSITE" id="PS51891">
    <property type="entry name" value="CENP_V_GFA"/>
    <property type="match status" value="1"/>
</dbReference>
<evidence type="ECO:0000256" key="1">
    <source>
        <dbReference type="ARBA" id="ARBA00005495"/>
    </source>
</evidence>
<dbReference type="SUPFAM" id="SSF51316">
    <property type="entry name" value="Mss4-like"/>
    <property type="match status" value="1"/>
</dbReference>
<protein>
    <submittedName>
        <fullName evidence="6">GFA family protein</fullName>
    </submittedName>
</protein>
<gene>
    <name evidence="6" type="ORF">EOE48_12075</name>
</gene>
<feature type="domain" description="CENP-V/GFA" evidence="5">
    <location>
        <begin position="2"/>
        <end position="117"/>
    </location>
</feature>
<dbReference type="GO" id="GO:0046872">
    <property type="term" value="F:metal ion binding"/>
    <property type="evidence" value="ECO:0007669"/>
    <property type="project" value="UniProtKB-KW"/>
</dbReference>
<dbReference type="InterPro" id="IPR006913">
    <property type="entry name" value="CENP-V/GFA"/>
</dbReference>
<dbReference type="Proteomes" id="UP000286997">
    <property type="component" value="Unassembled WGS sequence"/>
</dbReference>
<dbReference type="AlphaFoldDB" id="A0A3S2V8A1"/>
<evidence type="ECO:0000259" key="5">
    <source>
        <dbReference type="PROSITE" id="PS51891"/>
    </source>
</evidence>
<name>A0A3S2V8A1_9HYPH</name>
<keyword evidence="7" id="KW-1185">Reference proteome</keyword>
<dbReference type="PANTHER" id="PTHR33337:SF40">
    <property type="entry name" value="CENP-V_GFA DOMAIN-CONTAINING PROTEIN-RELATED"/>
    <property type="match status" value="1"/>
</dbReference>
<dbReference type="InterPro" id="IPR011057">
    <property type="entry name" value="Mss4-like_sf"/>
</dbReference>
<dbReference type="EMBL" id="SACP01000010">
    <property type="protein sequence ID" value="RVU18121.1"/>
    <property type="molecule type" value="Genomic_DNA"/>
</dbReference>
<comment type="caution">
    <text evidence="6">The sequence shown here is derived from an EMBL/GenBank/DDBJ whole genome shotgun (WGS) entry which is preliminary data.</text>
</comment>
<organism evidence="6 7">
    <name type="scientific">Methylobacterium oryzihabitans</name>
    <dbReference type="NCBI Taxonomy" id="2499852"/>
    <lineage>
        <taxon>Bacteria</taxon>
        <taxon>Pseudomonadati</taxon>
        <taxon>Pseudomonadota</taxon>
        <taxon>Alphaproteobacteria</taxon>
        <taxon>Hyphomicrobiales</taxon>
        <taxon>Methylobacteriaceae</taxon>
        <taxon>Methylobacterium</taxon>
    </lineage>
</organism>
<evidence type="ECO:0000256" key="4">
    <source>
        <dbReference type="ARBA" id="ARBA00023239"/>
    </source>
</evidence>
<keyword evidence="2" id="KW-0479">Metal-binding</keyword>
<sequence length="129" mass="14283">MASGSCLCGKVGFGVEEPLPDLYQCHCSLCRKVTGSSHHTALVVPLRQFRWLRGEALIRSFVRETGYRNDFCTVCGSTVPNLMRTGDAMWIPAGSFDEPIPSRVGRHLFVASKAEWDDFDDGAETTARQ</sequence>
<evidence type="ECO:0000313" key="6">
    <source>
        <dbReference type="EMBL" id="RVU18121.1"/>
    </source>
</evidence>
<dbReference type="RefSeq" id="WP_127729267.1">
    <property type="nucleotide sequence ID" value="NZ_SACP01000010.1"/>
</dbReference>
<proteinExistence type="inferred from homology"/>
<evidence type="ECO:0000256" key="2">
    <source>
        <dbReference type="ARBA" id="ARBA00022723"/>
    </source>
</evidence>